<name>A0ABT5U9W5_9GAMM</name>
<keyword evidence="3" id="KW-1185">Reference proteome</keyword>
<gene>
    <name evidence="2" type="ORF">ORQ98_14425</name>
</gene>
<dbReference type="InterPro" id="IPR010093">
    <property type="entry name" value="SinI_DNA-bd"/>
</dbReference>
<proteinExistence type="predicted"/>
<feature type="domain" description="Helix-turn-helix" evidence="1">
    <location>
        <begin position="86"/>
        <end position="132"/>
    </location>
</feature>
<organism evidence="2 3">
    <name type="scientific">Spartinivicinus poritis</name>
    <dbReference type="NCBI Taxonomy" id="2994640"/>
    <lineage>
        <taxon>Bacteria</taxon>
        <taxon>Pseudomonadati</taxon>
        <taxon>Pseudomonadota</taxon>
        <taxon>Gammaproteobacteria</taxon>
        <taxon>Oceanospirillales</taxon>
        <taxon>Zooshikellaceae</taxon>
        <taxon>Spartinivicinus</taxon>
    </lineage>
</organism>
<dbReference type="Proteomes" id="UP001528823">
    <property type="component" value="Unassembled WGS sequence"/>
</dbReference>
<evidence type="ECO:0000259" key="1">
    <source>
        <dbReference type="Pfam" id="PF12728"/>
    </source>
</evidence>
<comment type="caution">
    <text evidence="2">The sequence shown here is derived from an EMBL/GenBank/DDBJ whole genome shotgun (WGS) entry which is preliminary data.</text>
</comment>
<dbReference type="NCBIfam" id="TIGR01764">
    <property type="entry name" value="excise"/>
    <property type="match status" value="1"/>
</dbReference>
<reference evidence="2 3" key="1">
    <citation type="submission" date="2022-11" db="EMBL/GenBank/DDBJ databases">
        <title>Spartinivicinus poritis sp. nov., isolated from scleractinian coral Porites lutea.</title>
        <authorList>
            <person name="Zhang G."/>
            <person name="Cai L."/>
            <person name="Wei Q."/>
        </authorList>
    </citation>
    <scope>NUCLEOTIDE SEQUENCE [LARGE SCALE GENOMIC DNA]</scope>
    <source>
        <strain evidence="2 3">A2-2</strain>
    </source>
</reference>
<dbReference type="Pfam" id="PF12728">
    <property type="entry name" value="HTH_17"/>
    <property type="match status" value="1"/>
</dbReference>
<dbReference type="EMBL" id="JAPMOU010000017">
    <property type="protein sequence ID" value="MDE1463161.1"/>
    <property type="molecule type" value="Genomic_DNA"/>
</dbReference>
<evidence type="ECO:0000313" key="3">
    <source>
        <dbReference type="Proteomes" id="UP001528823"/>
    </source>
</evidence>
<evidence type="ECO:0000313" key="2">
    <source>
        <dbReference type="EMBL" id="MDE1463161.1"/>
    </source>
</evidence>
<protein>
    <submittedName>
        <fullName evidence="2">Helix-turn-helix domain-containing protein</fullName>
    </submittedName>
</protein>
<sequence length="155" mass="17267">MSMKPIPTASGTKKKQKQLLNSLVKVRYQFGNPQPIKFELGGEQFEFVDSEISQSLITVIQEAAQVLAKNPKAKLHVKASQSDNPLTAQETANIIGMSRPMVVKAIKAGDLPYFMVGKHYRIQESDALAFKARLRQQTKHALEEMADLDNELGIE</sequence>
<dbReference type="InterPro" id="IPR041657">
    <property type="entry name" value="HTH_17"/>
</dbReference>
<dbReference type="RefSeq" id="WP_274689504.1">
    <property type="nucleotide sequence ID" value="NZ_JAPMOU010000017.1"/>
</dbReference>
<accession>A0ABT5U9W5</accession>